<comment type="caution">
    <text evidence="1">The sequence shown here is derived from an EMBL/GenBank/DDBJ whole genome shotgun (WGS) entry which is preliminary data.</text>
</comment>
<dbReference type="PATRIC" id="fig|1195246.3.peg.1937"/>
<dbReference type="AlphaFoldDB" id="I8UAS9"/>
<protein>
    <submittedName>
        <fullName evidence="1">Uncharacterized protein</fullName>
    </submittedName>
</protein>
<dbReference type="eggNOG" id="COG2352">
    <property type="taxonomic scope" value="Bacteria"/>
</dbReference>
<dbReference type="EMBL" id="AKKU01000015">
    <property type="protein sequence ID" value="EIW89073.1"/>
    <property type="molecule type" value="Genomic_DNA"/>
</dbReference>
<name>I8UAS9_9ALTE</name>
<keyword evidence="2" id="KW-1185">Reference proteome</keyword>
<gene>
    <name evidence="1" type="ORF">AGRI_09805</name>
</gene>
<proteinExistence type="predicted"/>
<dbReference type="Proteomes" id="UP000035062">
    <property type="component" value="Unassembled WGS sequence"/>
</dbReference>
<accession>I8UAS9</accession>
<evidence type="ECO:0000313" key="2">
    <source>
        <dbReference type="Proteomes" id="UP000035062"/>
    </source>
</evidence>
<dbReference type="STRING" id="1195246.AGRI_09805"/>
<dbReference type="RefSeq" id="WP_008984805.1">
    <property type="nucleotide sequence ID" value="NZ_AKKU01000015.1"/>
</dbReference>
<sequence>MAPLDLTPGIASNLFNTGAERLALLGKYHKQLMQGYLDGYVDETAFSEGALKKLIAARILWRPDEQQPLALRPLVSELIASMVADENRRQINADVAEKLEQIRNRVQAYRDAQYKGDYAVAELQLQRLTEHVHDLSGQFEEAIDSLWHRLNSDFGFVSSLDDKIRENERAQKQLRRLLDGLDLLDFTELIELSEGNNHLRKLLVSQLQSQLSSHHSSLLEVQKRLVELLAKFRQQQSRSLLISNMVAFLRQHPKYQPADYPNRSELPDLFNQACAIRPQAAIALDKASERQILAELVRALPRQVAVTLSDTPSASFSELLQDEEIAARQLALKTDVENFYLRVIDRGGSLSALEYLTEQQLPWDSEIWLYQILAEYQALPVDEKQMFALANEEVKANYYNELMLIQDINITLQGYVNA</sequence>
<reference evidence="1 2" key="1">
    <citation type="journal article" date="2012" name="J. Bacteriol.">
        <title>Genome Sequence of Pectin-Degrading Alishewanella agri, Isolated from Landfill Soil.</title>
        <authorList>
            <person name="Kim J."/>
            <person name="Jung J."/>
            <person name="Sung J.S."/>
            <person name="Chun J."/>
            <person name="Park W."/>
        </authorList>
    </citation>
    <scope>NUCLEOTIDE SEQUENCE [LARGE SCALE GENOMIC DNA]</scope>
    <source>
        <strain evidence="1 2">BL06</strain>
    </source>
</reference>
<organism evidence="1 2">
    <name type="scientific">Alishewanella agri BL06</name>
    <dbReference type="NCBI Taxonomy" id="1195246"/>
    <lineage>
        <taxon>Bacteria</taxon>
        <taxon>Pseudomonadati</taxon>
        <taxon>Pseudomonadota</taxon>
        <taxon>Gammaproteobacteria</taxon>
        <taxon>Alteromonadales</taxon>
        <taxon>Alteromonadaceae</taxon>
        <taxon>Alishewanella</taxon>
    </lineage>
</organism>
<evidence type="ECO:0000313" key="1">
    <source>
        <dbReference type="EMBL" id="EIW89073.1"/>
    </source>
</evidence>